<comment type="caution">
    <text evidence="3">The sequence shown here is derived from an EMBL/GenBank/DDBJ whole genome shotgun (WGS) entry which is preliminary data.</text>
</comment>
<name>A0A853R0T7_9VIBR</name>
<evidence type="ECO:0000313" key="4">
    <source>
        <dbReference type="Proteomes" id="UP000094808"/>
    </source>
</evidence>
<dbReference type="EMBL" id="AJYS02000277">
    <property type="protein sequence ID" value="OEE31007.1"/>
    <property type="molecule type" value="Genomic_DNA"/>
</dbReference>
<organism evidence="3 4">
    <name type="scientific">Vibrio ordalii FS-238</name>
    <dbReference type="NCBI Taxonomy" id="617133"/>
    <lineage>
        <taxon>Bacteria</taxon>
        <taxon>Pseudomonadati</taxon>
        <taxon>Pseudomonadota</taxon>
        <taxon>Gammaproteobacteria</taxon>
        <taxon>Vibrionales</taxon>
        <taxon>Vibrionaceae</taxon>
        <taxon>Vibrio</taxon>
    </lineage>
</organism>
<comment type="similarity">
    <text evidence="1">Belongs to the cycloisomerase 2 family.</text>
</comment>
<dbReference type="InterPro" id="IPR019405">
    <property type="entry name" value="Lactonase_7-beta_prop"/>
</dbReference>
<dbReference type="PANTHER" id="PTHR30344:SF1">
    <property type="entry name" value="6-PHOSPHOGLUCONOLACTONASE"/>
    <property type="match status" value="1"/>
</dbReference>
<evidence type="ECO:0000313" key="3">
    <source>
        <dbReference type="EMBL" id="OEE31007.1"/>
    </source>
</evidence>
<evidence type="ECO:0000256" key="1">
    <source>
        <dbReference type="ARBA" id="ARBA00005564"/>
    </source>
</evidence>
<dbReference type="SUPFAM" id="SSF51004">
    <property type="entry name" value="C-terminal (heme d1) domain of cytochrome cd1-nitrite reductase"/>
    <property type="match status" value="1"/>
</dbReference>
<keyword evidence="2" id="KW-0119">Carbohydrate metabolism</keyword>
<gene>
    <name evidence="3" type="ORF">A1QS_11750</name>
</gene>
<evidence type="ECO:0000256" key="2">
    <source>
        <dbReference type="ARBA" id="ARBA00022526"/>
    </source>
</evidence>
<sequence>MSTHTAARFYIGTYTDAPSNSNGVELIELNTITGELSVLQEVMATRNPSYLLETTKGFYTFNEVEASDNPQLIHLNKGLVSQVPLSGSYACHLAIDAKQRYCAVAHYGSGNVNIVRLDDTGKPELCIADLWIDGQGPNAERQTSPHAHQVVFLKQSSQLVVVDLGSDAIHFFAINSDNQAFSLAQTVEMPAGSGPRHVVFNHAETRAFVVCELSETLVTLVFSGTQWQIEAECDLLPNEAKSGAAAAIKLSPDERFLYASCREQNKIVLFELCQPQPQWIAAFDVGGQFPRDFTLSADGDWLLVASQHSHTIASYRRDETTGRLVASGFSCKVGAPVCVIEQHCCELSLP</sequence>
<dbReference type="AlphaFoldDB" id="A0A853R0T7"/>
<protein>
    <submittedName>
        <fullName evidence="3">6-phosphogluconolactonase</fullName>
    </submittedName>
</protein>
<dbReference type="InterPro" id="IPR011048">
    <property type="entry name" value="Haem_d1_sf"/>
</dbReference>
<dbReference type="GO" id="GO:0006006">
    <property type="term" value="P:glucose metabolic process"/>
    <property type="evidence" value="ECO:0007669"/>
    <property type="project" value="UniProtKB-KW"/>
</dbReference>
<dbReference type="PANTHER" id="PTHR30344">
    <property type="entry name" value="6-PHOSPHOGLUCONOLACTONASE-RELATED"/>
    <property type="match status" value="1"/>
</dbReference>
<dbReference type="Pfam" id="PF10282">
    <property type="entry name" value="Lactonase"/>
    <property type="match status" value="1"/>
</dbReference>
<dbReference type="InterPro" id="IPR015943">
    <property type="entry name" value="WD40/YVTN_repeat-like_dom_sf"/>
</dbReference>
<keyword evidence="2" id="KW-0313">Glucose metabolism</keyword>
<accession>A0A853R0T7</accession>
<proteinExistence type="inferred from homology"/>
<dbReference type="InterPro" id="IPR050282">
    <property type="entry name" value="Cycloisomerase_2"/>
</dbReference>
<dbReference type="Proteomes" id="UP000094808">
    <property type="component" value="Unassembled WGS sequence"/>
</dbReference>
<reference evidence="3 4" key="1">
    <citation type="journal article" date="2012" name="Science">
        <title>Ecological populations of bacteria act as socially cohesive units of antibiotic production and resistance.</title>
        <authorList>
            <person name="Cordero O.X."/>
            <person name="Wildschutte H."/>
            <person name="Kirkup B."/>
            <person name="Proehl S."/>
            <person name="Ngo L."/>
            <person name="Hussain F."/>
            <person name="Le Roux F."/>
            <person name="Mincer T."/>
            <person name="Polz M.F."/>
        </authorList>
    </citation>
    <scope>NUCLEOTIDE SEQUENCE [LARGE SCALE GENOMIC DNA]</scope>
    <source>
        <strain evidence="3 4">FS-238</strain>
    </source>
</reference>
<keyword evidence="4" id="KW-1185">Reference proteome</keyword>
<dbReference type="RefSeq" id="WP_017044814.1">
    <property type="nucleotide sequence ID" value="NZ_AJYS02000277.1"/>
</dbReference>
<dbReference type="GO" id="GO:0017057">
    <property type="term" value="F:6-phosphogluconolactonase activity"/>
    <property type="evidence" value="ECO:0007669"/>
    <property type="project" value="TreeGrafter"/>
</dbReference>
<dbReference type="Gene3D" id="2.130.10.10">
    <property type="entry name" value="YVTN repeat-like/Quinoprotein amine dehydrogenase"/>
    <property type="match status" value="1"/>
</dbReference>